<feature type="transmembrane region" description="Helical" evidence="6">
    <location>
        <begin position="307"/>
        <end position="327"/>
    </location>
</feature>
<dbReference type="InterPro" id="IPR004752">
    <property type="entry name" value="AmpG_permease/AT-1"/>
</dbReference>
<feature type="transmembrane region" description="Helical" evidence="6">
    <location>
        <begin position="14"/>
        <end position="37"/>
    </location>
</feature>
<feature type="transmembrane region" description="Helical" evidence="6">
    <location>
        <begin position="78"/>
        <end position="100"/>
    </location>
</feature>
<dbReference type="Pfam" id="PF07690">
    <property type="entry name" value="MFS_1"/>
    <property type="match status" value="1"/>
</dbReference>
<keyword evidence="2" id="KW-0813">Transport</keyword>
<dbReference type="OrthoDB" id="9787815at2"/>
<name>A0A3D9CTM3_9FLAO</name>
<dbReference type="Gene3D" id="1.20.1250.20">
    <property type="entry name" value="MFS general substrate transporter like domains"/>
    <property type="match status" value="2"/>
</dbReference>
<feature type="transmembrane region" description="Helical" evidence="6">
    <location>
        <begin position="146"/>
        <end position="164"/>
    </location>
</feature>
<feature type="transmembrane region" description="Helical" evidence="6">
    <location>
        <begin position="400"/>
        <end position="421"/>
    </location>
</feature>
<keyword evidence="5 6" id="KW-0472">Membrane</keyword>
<feature type="transmembrane region" description="Helical" evidence="6">
    <location>
        <begin position="368"/>
        <end position="388"/>
    </location>
</feature>
<comment type="subcellular location">
    <subcellularLocation>
        <location evidence="1">Membrane</location>
        <topology evidence="1">Multi-pass membrane protein</topology>
    </subcellularLocation>
</comment>
<feature type="transmembrane region" description="Helical" evidence="6">
    <location>
        <begin position="176"/>
        <end position="199"/>
    </location>
</feature>
<feature type="transmembrane region" description="Helical" evidence="6">
    <location>
        <begin position="279"/>
        <end position="298"/>
    </location>
</feature>
<dbReference type="GO" id="GO:0016020">
    <property type="term" value="C:membrane"/>
    <property type="evidence" value="ECO:0007669"/>
    <property type="project" value="UniProtKB-SubCell"/>
</dbReference>
<keyword evidence="3 6" id="KW-0812">Transmembrane</keyword>
<evidence type="ECO:0000313" key="9">
    <source>
        <dbReference type="Proteomes" id="UP000256769"/>
    </source>
</evidence>
<feature type="domain" description="Major facilitator superfamily (MFS) profile" evidence="7">
    <location>
        <begin position="237"/>
        <end position="434"/>
    </location>
</feature>
<dbReference type="SUPFAM" id="SSF103473">
    <property type="entry name" value="MFS general substrate transporter"/>
    <property type="match status" value="1"/>
</dbReference>
<gene>
    <name evidence="8" type="ORF">DRF59_03540</name>
</gene>
<dbReference type="GO" id="GO:0022857">
    <property type="term" value="F:transmembrane transporter activity"/>
    <property type="evidence" value="ECO:0007669"/>
    <property type="project" value="InterPro"/>
</dbReference>
<dbReference type="PANTHER" id="PTHR12778:SF10">
    <property type="entry name" value="MAJOR FACILITATOR SUPERFAMILY DOMAIN-CONTAINING PROTEIN 3"/>
    <property type="match status" value="1"/>
</dbReference>
<evidence type="ECO:0000259" key="7">
    <source>
        <dbReference type="PROSITE" id="PS50850"/>
    </source>
</evidence>
<dbReference type="RefSeq" id="WP_115956904.1">
    <property type="nucleotide sequence ID" value="NZ_CBCRVL010000005.1"/>
</dbReference>
<feature type="transmembrane region" description="Helical" evidence="6">
    <location>
        <begin position="49"/>
        <end position="66"/>
    </location>
</feature>
<dbReference type="InterPro" id="IPR036259">
    <property type="entry name" value="MFS_trans_sf"/>
</dbReference>
<keyword evidence="4 6" id="KW-1133">Transmembrane helix</keyword>
<evidence type="ECO:0000256" key="2">
    <source>
        <dbReference type="ARBA" id="ARBA00022448"/>
    </source>
</evidence>
<protein>
    <submittedName>
        <fullName evidence="8">MFS transporter</fullName>
    </submittedName>
</protein>
<evidence type="ECO:0000256" key="3">
    <source>
        <dbReference type="ARBA" id="ARBA00022692"/>
    </source>
</evidence>
<evidence type="ECO:0000256" key="4">
    <source>
        <dbReference type="ARBA" id="ARBA00022989"/>
    </source>
</evidence>
<sequence length="434" mass="48857">MGKNNSETRRIQPIFWISTLYFAMGVPFVTINAVSGLMYKDMGVSDSQITFWTALIMFSWTLKPLWSPFLEIYKTKKFFVVFTQFAIGVLFALIALSLPLHDFFKYSIALFAVVAFCGATHDVVADGTYISFLTNKEQARYIGWQGAFYNLAKIISSGALVYFAGVLEKTKGVTHAWMIIMAIYTLLFFALAIYHYVILPKESKEEHQKELKTAGNVRKELLEVITSFFTKRNIVWSVLFIILYRFAEGFAIKIAPLFFKAPRTSGGLGLSTSDIGLIYGTYGSAAFILGSVLAGYFISARGLKRSLIWLCCAFNIPFVVYALLAYYQPDDLLPVGIAVVVEYFGYGFGFVGLMLYMMQQIAPGKHKTAHYAFATGIMNLGVMIPGMFSGMISDWIGYKMFFIWVLVATIPAFLVTLFVPFPYPENQKEQEINL</sequence>
<feature type="transmembrane region" description="Helical" evidence="6">
    <location>
        <begin position="333"/>
        <end position="356"/>
    </location>
</feature>
<feature type="transmembrane region" description="Helical" evidence="6">
    <location>
        <begin position="234"/>
        <end position="259"/>
    </location>
</feature>
<evidence type="ECO:0000256" key="5">
    <source>
        <dbReference type="ARBA" id="ARBA00023136"/>
    </source>
</evidence>
<dbReference type="InterPro" id="IPR011701">
    <property type="entry name" value="MFS"/>
</dbReference>
<dbReference type="Proteomes" id="UP000256769">
    <property type="component" value="Unassembled WGS sequence"/>
</dbReference>
<evidence type="ECO:0000313" key="8">
    <source>
        <dbReference type="EMBL" id="REC68977.1"/>
    </source>
</evidence>
<dbReference type="PROSITE" id="PS50850">
    <property type="entry name" value="MFS"/>
    <property type="match status" value="1"/>
</dbReference>
<comment type="caution">
    <text evidence="8">The sequence shown here is derived from an EMBL/GenBank/DDBJ whole genome shotgun (WGS) entry which is preliminary data.</text>
</comment>
<reference evidence="8 9" key="1">
    <citation type="journal article" date="2007" name="Int. J. Syst. Evol. Microbiol.">
        <title>Chryseobacterium flavum sp. nov., isolated from polluted soil.</title>
        <authorList>
            <person name="Zhou Y."/>
            <person name="Dong J."/>
            <person name="Wang X."/>
            <person name="Huang X."/>
            <person name="Zhang K.Y."/>
            <person name="Zhang Y.Q."/>
            <person name="Guo Y.F."/>
            <person name="Lai R."/>
            <person name="Li W.J."/>
        </authorList>
    </citation>
    <scope>NUCLEOTIDE SEQUENCE [LARGE SCALE GENOMIC DNA]</scope>
    <source>
        <strain evidence="8 9">KCTC 12877</strain>
    </source>
</reference>
<organism evidence="8 9">
    <name type="scientific">Chryseobacterium flavum</name>
    <dbReference type="NCBI Taxonomy" id="415851"/>
    <lineage>
        <taxon>Bacteria</taxon>
        <taxon>Pseudomonadati</taxon>
        <taxon>Bacteroidota</taxon>
        <taxon>Flavobacteriia</taxon>
        <taxon>Flavobacteriales</taxon>
        <taxon>Weeksellaceae</taxon>
        <taxon>Chryseobacterium group</taxon>
        <taxon>Chryseobacterium</taxon>
    </lineage>
</organism>
<dbReference type="AlphaFoldDB" id="A0A3D9CTM3"/>
<feature type="transmembrane region" description="Helical" evidence="6">
    <location>
        <begin position="106"/>
        <end position="125"/>
    </location>
</feature>
<accession>A0A3D9CTM3</accession>
<evidence type="ECO:0000256" key="6">
    <source>
        <dbReference type="SAM" id="Phobius"/>
    </source>
</evidence>
<dbReference type="InterPro" id="IPR020846">
    <property type="entry name" value="MFS_dom"/>
</dbReference>
<dbReference type="PANTHER" id="PTHR12778">
    <property type="entry name" value="SOLUTE CARRIER FAMILY 33 ACETYL-COA TRANSPORTER -RELATED"/>
    <property type="match status" value="1"/>
</dbReference>
<dbReference type="EMBL" id="QNUE01000002">
    <property type="protein sequence ID" value="REC68977.1"/>
    <property type="molecule type" value="Genomic_DNA"/>
</dbReference>
<proteinExistence type="predicted"/>
<keyword evidence="9" id="KW-1185">Reference proteome</keyword>
<evidence type="ECO:0000256" key="1">
    <source>
        <dbReference type="ARBA" id="ARBA00004141"/>
    </source>
</evidence>